<sequence length="96" mass="10083">MGSGQDRMSGGLTCWENAGSFAWYGASAPLQRGTVHFGRTEKDWAFALPQRPSPPLRGHLPLKGGEGLEPDWQSVADTACKGERGAAVICSAGLAP</sequence>
<name>A0A0K6HKX1_9HYPH</name>
<organism evidence="2 3">
    <name type="scientific">Pannonibacter indicus</name>
    <dbReference type="NCBI Taxonomy" id="466044"/>
    <lineage>
        <taxon>Bacteria</taxon>
        <taxon>Pseudomonadati</taxon>
        <taxon>Pseudomonadota</taxon>
        <taxon>Alphaproteobacteria</taxon>
        <taxon>Hyphomicrobiales</taxon>
        <taxon>Stappiaceae</taxon>
        <taxon>Pannonibacter</taxon>
    </lineage>
</organism>
<protein>
    <submittedName>
        <fullName evidence="2">Uncharacterized protein</fullName>
    </submittedName>
</protein>
<evidence type="ECO:0000313" key="3">
    <source>
        <dbReference type="Proteomes" id="UP000183900"/>
    </source>
</evidence>
<dbReference type="EMBL" id="CYHE01000001">
    <property type="protein sequence ID" value="CUA91682.1"/>
    <property type="molecule type" value="Genomic_DNA"/>
</dbReference>
<dbReference type="AlphaFoldDB" id="A0A0K6HKX1"/>
<dbReference type="Proteomes" id="UP000183900">
    <property type="component" value="Unassembled WGS sequence"/>
</dbReference>
<evidence type="ECO:0000256" key="1">
    <source>
        <dbReference type="SAM" id="MobiDB-lite"/>
    </source>
</evidence>
<keyword evidence="3" id="KW-1185">Reference proteome</keyword>
<reference evidence="3" key="1">
    <citation type="submission" date="2015-08" db="EMBL/GenBank/DDBJ databases">
        <authorList>
            <person name="Varghese N."/>
        </authorList>
    </citation>
    <scope>NUCLEOTIDE SEQUENCE [LARGE SCALE GENOMIC DNA]</scope>
    <source>
        <strain evidence="3">DSM 23407</strain>
    </source>
</reference>
<gene>
    <name evidence="2" type="ORF">Ga0061067_10128</name>
</gene>
<feature type="region of interest" description="Disordered" evidence="1">
    <location>
        <begin position="48"/>
        <end position="67"/>
    </location>
</feature>
<accession>A0A0K6HKX1</accession>
<proteinExistence type="predicted"/>
<evidence type="ECO:0000313" key="2">
    <source>
        <dbReference type="EMBL" id="CUA91682.1"/>
    </source>
</evidence>